<dbReference type="GO" id="GO:0062054">
    <property type="term" value="F:fluoride channel activity"/>
    <property type="evidence" value="ECO:0007669"/>
    <property type="project" value="UniProtKB-UniRule"/>
</dbReference>
<dbReference type="PANTHER" id="PTHR28259">
    <property type="entry name" value="FLUORIDE EXPORT PROTEIN 1-RELATED"/>
    <property type="match status" value="1"/>
</dbReference>
<proteinExistence type="inferred from homology"/>
<keyword evidence="4 10" id="KW-1133">Transmembrane helix</keyword>
<dbReference type="GO" id="GO:0140114">
    <property type="term" value="P:cellular detoxification of fluoride"/>
    <property type="evidence" value="ECO:0007669"/>
    <property type="project" value="UniProtKB-UniRule"/>
</dbReference>
<gene>
    <name evidence="10" type="primary">fluC</name>
    <name evidence="10" type="synonym">crcB</name>
    <name evidence="12" type="ORF">EAE32_05170</name>
</gene>
<keyword evidence="3 10" id="KW-0812">Transmembrane</keyword>
<evidence type="ECO:0000256" key="4">
    <source>
        <dbReference type="ARBA" id="ARBA00022989"/>
    </source>
</evidence>
<feature type="transmembrane region" description="Helical" evidence="10">
    <location>
        <begin position="70"/>
        <end position="89"/>
    </location>
</feature>
<dbReference type="InterPro" id="IPR003691">
    <property type="entry name" value="FluC"/>
</dbReference>
<dbReference type="Pfam" id="PF02537">
    <property type="entry name" value="CRCB"/>
    <property type="match status" value="1"/>
</dbReference>
<evidence type="ECO:0000256" key="10">
    <source>
        <dbReference type="HAMAP-Rule" id="MF_00454"/>
    </source>
</evidence>
<comment type="caution">
    <text evidence="12">The sequence shown here is derived from an EMBL/GenBank/DDBJ whole genome shotgun (WGS) entry which is preliminary data.</text>
</comment>
<keyword evidence="13" id="KW-1185">Reference proteome</keyword>
<protein>
    <recommendedName>
        <fullName evidence="10">Fluoride-specific ion channel FluC</fullName>
    </recommendedName>
</protein>
<keyword evidence="10" id="KW-0813">Transport</keyword>
<comment type="function">
    <text evidence="9 10">Fluoride-specific ion channel. Important for reducing fluoride concentration in the cell, thus reducing its toxicity.</text>
</comment>
<evidence type="ECO:0000256" key="2">
    <source>
        <dbReference type="ARBA" id="ARBA00022475"/>
    </source>
</evidence>
<accession>A0A3L9L8R1</accession>
<feature type="compositionally biased region" description="Low complexity" evidence="11">
    <location>
        <begin position="152"/>
        <end position="168"/>
    </location>
</feature>
<name>A0A3L9L8R1_9MICC</name>
<dbReference type="AlphaFoldDB" id="A0A3L9L8R1"/>
<evidence type="ECO:0000313" key="12">
    <source>
        <dbReference type="EMBL" id="RLY94564.1"/>
    </source>
</evidence>
<dbReference type="HAMAP" id="MF_00454">
    <property type="entry name" value="FluC"/>
    <property type="match status" value="1"/>
</dbReference>
<keyword evidence="10" id="KW-0406">Ion transport</keyword>
<comment type="similarity">
    <text evidence="7 10">Belongs to the fluoride channel Fluc/FEX (TC 1.A.43) family.</text>
</comment>
<feature type="transmembrane region" description="Helical" evidence="10">
    <location>
        <begin position="37"/>
        <end position="58"/>
    </location>
</feature>
<evidence type="ECO:0000256" key="3">
    <source>
        <dbReference type="ARBA" id="ARBA00022692"/>
    </source>
</evidence>
<dbReference type="Proteomes" id="UP000277871">
    <property type="component" value="Unassembled WGS sequence"/>
</dbReference>
<feature type="compositionally biased region" description="Low complexity" evidence="11">
    <location>
        <begin position="177"/>
        <end position="193"/>
    </location>
</feature>
<dbReference type="EMBL" id="RDEX01000001">
    <property type="protein sequence ID" value="RLY94564.1"/>
    <property type="molecule type" value="Genomic_DNA"/>
</dbReference>
<evidence type="ECO:0000256" key="5">
    <source>
        <dbReference type="ARBA" id="ARBA00023136"/>
    </source>
</evidence>
<comment type="subcellular location">
    <subcellularLocation>
        <location evidence="1 10">Cell membrane</location>
        <topology evidence="1 10">Multi-pass membrane protein</topology>
    </subcellularLocation>
</comment>
<evidence type="ECO:0000256" key="11">
    <source>
        <dbReference type="SAM" id="MobiDB-lite"/>
    </source>
</evidence>
<evidence type="ECO:0000256" key="8">
    <source>
        <dbReference type="ARBA" id="ARBA00035585"/>
    </source>
</evidence>
<feature type="transmembrane region" description="Helical" evidence="10">
    <location>
        <begin position="109"/>
        <end position="128"/>
    </location>
</feature>
<keyword evidence="10" id="KW-0915">Sodium</keyword>
<feature type="binding site" evidence="10">
    <location>
        <position position="81"/>
    </location>
    <ligand>
        <name>Na(+)</name>
        <dbReference type="ChEBI" id="CHEBI:29101"/>
        <note>structural</note>
    </ligand>
</feature>
<evidence type="ECO:0000256" key="1">
    <source>
        <dbReference type="ARBA" id="ARBA00004651"/>
    </source>
</evidence>
<feature type="binding site" evidence="10">
    <location>
        <position position="84"/>
    </location>
    <ligand>
        <name>Na(+)</name>
        <dbReference type="ChEBI" id="CHEBI:29101"/>
        <note>structural</note>
    </ligand>
</feature>
<keyword evidence="5 10" id="KW-0472">Membrane</keyword>
<evidence type="ECO:0000313" key="13">
    <source>
        <dbReference type="Proteomes" id="UP000277871"/>
    </source>
</evidence>
<keyword evidence="2 10" id="KW-1003">Cell membrane</keyword>
<comment type="activity regulation">
    <text evidence="10">Na(+) is not transported, but it plays an essential structural role and its presence is essential for fluoride channel function.</text>
</comment>
<comment type="catalytic activity">
    <reaction evidence="8">
        <text>fluoride(in) = fluoride(out)</text>
        <dbReference type="Rhea" id="RHEA:76159"/>
        <dbReference type="ChEBI" id="CHEBI:17051"/>
    </reaction>
    <physiologicalReaction direction="left-to-right" evidence="8">
        <dbReference type="Rhea" id="RHEA:76160"/>
    </physiologicalReaction>
</comment>
<evidence type="ECO:0000256" key="7">
    <source>
        <dbReference type="ARBA" id="ARBA00035120"/>
    </source>
</evidence>
<evidence type="ECO:0000256" key="6">
    <source>
        <dbReference type="ARBA" id="ARBA00023303"/>
    </source>
</evidence>
<feature type="region of interest" description="Disordered" evidence="11">
    <location>
        <begin position="137"/>
        <end position="193"/>
    </location>
</feature>
<keyword evidence="6 10" id="KW-0407">Ion channel</keyword>
<evidence type="ECO:0000256" key="9">
    <source>
        <dbReference type="ARBA" id="ARBA00049940"/>
    </source>
</evidence>
<reference evidence="12 13" key="1">
    <citation type="submission" date="2018-10" db="EMBL/GenBank/DDBJ databases">
        <title>Kocuria tytonicola, new bacteria from the preen glands of American barn owls (Tyto furcata).</title>
        <authorList>
            <person name="Braun M.S."/>
            <person name="Wang E."/>
            <person name="Zimmermann S."/>
            <person name="Boutin S."/>
            <person name="Wagner H."/>
            <person name="Wink M."/>
        </authorList>
    </citation>
    <scope>NUCLEOTIDE SEQUENCE [LARGE SCALE GENOMIC DNA]</scope>
    <source>
        <strain evidence="12 13">473</strain>
    </source>
</reference>
<keyword evidence="10" id="KW-0479">Metal-binding</keyword>
<sequence>MMPSLLRDVCLVALGGAVGSVARWGVAHVLPTGSFGHWPTFAVNVLGALLLGLLLEALTRPGPETPRAHTVRLLVGTGALGGFTTYSTFAQELWDGVSSGATGPALGYAGLTLVSGLLAAALGMILGARVRGPGGARAAEQALDTTAGDTRTGAPAASATASPTTPGGLPAGADEQPPAGSSSTGPASSGEHR</sequence>
<dbReference type="PANTHER" id="PTHR28259:SF1">
    <property type="entry name" value="FLUORIDE EXPORT PROTEIN 1-RELATED"/>
    <property type="match status" value="1"/>
</dbReference>
<dbReference type="GO" id="GO:0005886">
    <property type="term" value="C:plasma membrane"/>
    <property type="evidence" value="ECO:0007669"/>
    <property type="project" value="UniProtKB-SubCell"/>
</dbReference>
<organism evidence="12 13">
    <name type="scientific">Kocuria tytonicola</name>
    <dbReference type="NCBI Taxonomy" id="2055946"/>
    <lineage>
        <taxon>Bacteria</taxon>
        <taxon>Bacillati</taxon>
        <taxon>Actinomycetota</taxon>
        <taxon>Actinomycetes</taxon>
        <taxon>Micrococcales</taxon>
        <taxon>Micrococcaceae</taxon>
        <taxon>Kocuria</taxon>
    </lineage>
</organism>
<dbReference type="GO" id="GO:0046872">
    <property type="term" value="F:metal ion binding"/>
    <property type="evidence" value="ECO:0007669"/>
    <property type="project" value="UniProtKB-KW"/>
</dbReference>